<evidence type="ECO:0000313" key="2">
    <source>
        <dbReference type="EMBL" id="KAL1835438.1"/>
    </source>
</evidence>
<proteinExistence type="predicted"/>
<feature type="region of interest" description="Disordered" evidence="1">
    <location>
        <begin position="76"/>
        <end position="95"/>
    </location>
</feature>
<keyword evidence="3" id="KW-1185">Reference proteome</keyword>
<sequence length="95" mass="10355">MRRASWVDSQARRRASRGWVLTGGAAGAEDGFEADADKDDDGLRPERRRSWTPGAEGADCCWGTAVQLLGTYHDGARSTEGARDEHPPMFSTMLS</sequence>
<name>A0ABR3V0Y5_9PEZI</name>
<gene>
    <name evidence="2" type="ORF">VTK73DRAFT_5651</name>
</gene>
<evidence type="ECO:0000256" key="1">
    <source>
        <dbReference type="SAM" id="MobiDB-lite"/>
    </source>
</evidence>
<accession>A0ABR3V0Y5</accession>
<dbReference type="Proteomes" id="UP001586593">
    <property type="component" value="Unassembled WGS sequence"/>
</dbReference>
<feature type="region of interest" description="Disordered" evidence="1">
    <location>
        <begin position="23"/>
        <end position="56"/>
    </location>
</feature>
<organism evidence="2 3">
    <name type="scientific">Phialemonium thermophilum</name>
    <dbReference type="NCBI Taxonomy" id="223376"/>
    <lineage>
        <taxon>Eukaryota</taxon>
        <taxon>Fungi</taxon>
        <taxon>Dikarya</taxon>
        <taxon>Ascomycota</taxon>
        <taxon>Pezizomycotina</taxon>
        <taxon>Sordariomycetes</taxon>
        <taxon>Sordariomycetidae</taxon>
        <taxon>Cephalothecales</taxon>
        <taxon>Cephalothecaceae</taxon>
        <taxon>Phialemonium</taxon>
    </lineage>
</organism>
<protein>
    <submittedName>
        <fullName evidence="2">Uncharacterized protein</fullName>
    </submittedName>
</protein>
<feature type="compositionally biased region" description="Basic and acidic residues" evidence="1">
    <location>
        <begin position="76"/>
        <end position="87"/>
    </location>
</feature>
<dbReference type="EMBL" id="JAZHXJ010003150">
    <property type="protein sequence ID" value="KAL1835438.1"/>
    <property type="molecule type" value="Genomic_DNA"/>
</dbReference>
<reference evidence="2 3" key="1">
    <citation type="journal article" date="2024" name="Commun. Biol.">
        <title>Comparative genomic analysis of thermophilic fungi reveals convergent evolutionary adaptations and gene losses.</title>
        <authorList>
            <person name="Steindorff A.S."/>
            <person name="Aguilar-Pontes M.V."/>
            <person name="Robinson A.J."/>
            <person name="Andreopoulos B."/>
            <person name="LaButti K."/>
            <person name="Kuo A."/>
            <person name="Mondo S."/>
            <person name="Riley R."/>
            <person name="Otillar R."/>
            <person name="Haridas S."/>
            <person name="Lipzen A."/>
            <person name="Grimwood J."/>
            <person name="Schmutz J."/>
            <person name="Clum A."/>
            <person name="Reid I.D."/>
            <person name="Moisan M.C."/>
            <person name="Butler G."/>
            <person name="Nguyen T.T.M."/>
            <person name="Dewar K."/>
            <person name="Conant G."/>
            <person name="Drula E."/>
            <person name="Henrissat B."/>
            <person name="Hansel C."/>
            <person name="Singer S."/>
            <person name="Hutchinson M.I."/>
            <person name="de Vries R.P."/>
            <person name="Natvig D.O."/>
            <person name="Powell A.J."/>
            <person name="Tsang A."/>
            <person name="Grigoriev I.V."/>
        </authorList>
    </citation>
    <scope>NUCLEOTIDE SEQUENCE [LARGE SCALE GENOMIC DNA]</scope>
    <source>
        <strain evidence="2 3">ATCC 24622</strain>
    </source>
</reference>
<comment type="caution">
    <text evidence="2">The sequence shown here is derived from an EMBL/GenBank/DDBJ whole genome shotgun (WGS) entry which is preliminary data.</text>
</comment>
<evidence type="ECO:0000313" key="3">
    <source>
        <dbReference type="Proteomes" id="UP001586593"/>
    </source>
</evidence>
<feature type="compositionally biased region" description="Acidic residues" evidence="1">
    <location>
        <begin position="30"/>
        <end position="40"/>
    </location>
</feature>